<keyword evidence="3" id="KW-0378">Hydrolase</keyword>
<evidence type="ECO:0000256" key="2">
    <source>
        <dbReference type="ARBA" id="ARBA00022729"/>
    </source>
</evidence>
<accession>A0A0F9BLE5</accession>
<evidence type="ECO:0000313" key="8">
    <source>
        <dbReference type="EMBL" id="KKK91404.1"/>
    </source>
</evidence>
<dbReference type="GO" id="GO:0008800">
    <property type="term" value="F:beta-lactamase activity"/>
    <property type="evidence" value="ECO:0007669"/>
    <property type="project" value="InterPro"/>
</dbReference>
<dbReference type="PRINTS" id="PR00725">
    <property type="entry name" value="DADACBPTASE1"/>
</dbReference>
<dbReference type="PANTHER" id="PTHR35333">
    <property type="entry name" value="BETA-LACTAMASE"/>
    <property type="match status" value="1"/>
</dbReference>
<dbReference type="GO" id="GO:0071555">
    <property type="term" value="P:cell wall organization"/>
    <property type="evidence" value="ECO:0007669"/>
    <property type="project" value="UniProtKB-KW"/>
</dbReference>
<dbReference type="InterPro" id="IPR001967">
    <property type="entry name" value="Peptidase_S11_N"/>
</dbReference>
<protein>
    <recommendedName>
        <fullName evidence="7">Peptidase S11 D-alanyl-D-alanine carboxypeptidase A N-terminal domain-containing protein</fullName>
    </recommendedName>
</protein>
<keyword evidence="6" id="KW-0961">Cell wall biogenesis/degradation</keyword>
<reference evidence="8" key="1">
    <citation type="journal article" date="2015" name="Nature">
        <title>Complex archaea that bridge the gap between prokaryotes and eukaryotes.</title>
        <authorList>
            <person name="Spang A."/>
            <person name="Saw J.H."/>
            <person name="Jorgensen S.L."/>
            <person name="Zaremba-Niedzwiedzka K."/>
            <person name="Martijn J."/>
            <person name="Lind A.E."/>
            <person name="van Eijk R."/>
            <person name="Schleper C."/>
            <person name="Guy L."/>
            <person name="Ettema T.J."/>
        </authorList>
    </citation>
    <scope>NUCLEOTIDE SEQUENCE</scope>
</reference>
<dbReference type="SUPFAM" id="SSF56601">
    <property type="entry name" value="beta-lactamase/transpeptidase-like"/>
    <property type="match status" value="1"/>
</dbReference>
<keyword evidence="2" id="KW-0732">Signal</keyword>
<feature type="domain" description="Peptidase S11 D-alanyl-D-alanine carboxypeptidase A N-terminal" evidence="7">
    <location>
        <begin position="74"/>
        <end position="296"/>
    </location>
</feature>
<organism evidence="8">
    <name type="scientific">marine sediment metagenome</name>
    <dbReference type="NCBI Taxonomy" id="412755"/>
    <lineage>
        <taxon>unclassified sequences</taxon>
        <taxon>metagenomes</taxon>
        <taxon>ecological metagenomes</taxon>
    </lineage>
</organism>
<dbReference type="Pfam" id="PF00768">
    <property type="entry name" value="Peptidase_S11"/>
    <property type="match status" value="1"/>
</dbReference>
<dbReference type="InterPro" id="IPR018044">
    <property type="entry name" value="Peptidase_S11"/>
</dbReference>
<dbReference type="GO" id="GO:0009252">
    <property type="term" value="P:peptidoglycan biosynthetic process"/>
    <property type="evidence" value="ECO:0007669"/>
    <property type="project" value="UniProtKB-KW"/>
</dbReference>
<name>A0A0F9BLE5_9ZZZZ</name>
<dbReference type="InterPro" id="IPR000871">
    <property type="entry name" value="Beta-lactam_class-A"/>
</dbReference>
<dbReference type="GO" id="GO:0008360">
    <property type="term" value="P:regulation of cell shape"/>
    <property type="evidence" value="ECO:0007669"/>
    <property type="project" value="UniProtKB-KW"/>
</dbReference>
<dbReference type="GO" id="GO:0006508">
    <property type="term" value="P:proteolysis"/>
    <property type="evidence" value="ECO:0007669"/>
    <property type="project" value="InterPro"/>
</dbReference>
<dbReference type="GO" id="GO:0030655">
    <property type="term" value="P:beta-lactam antibiotic catabolic process"/>
    <property type="evidence" value="ECO:0007669"/>
    <property type="project" value="InterPro"/>
</dbReference>
<comment type="similarity">
    <text evidence="1">Belongs to the peptidase S11 family.</text>
</comment>
<dbReference type="PANTHER" id="PTHR35333:SF4">
    <property type="entry name" value="SLR0121 PROTEIN"/>
    <property type="match status" value="1"/>
</dbReference>
<keyword evidence="5" id="KW-0573">Peptidoglycan synthesis</keyword>
<dbReference type="GO" id="GO:0009002">
    <property type="term" value="F:serine-type D-Ala-D-Ala carboxypeptidase activity"/>
    <property type="evidence" value="ECO:0007669"/>
    <property type="project" value="InterPro"/>
</dbReference>
<comment type="caution">
    <text evidence="8">The sequence shown here is derived from an EMBL/GenBank/DDBJ whole genome shotgun (WGS) entry which is preliminary data.</text>
</comment>
<evidence type="ECO:0000259" key="7">
    <source>
        <dbReference type="Pfam" id="PF00768"/>
    </source>
</evidence>
<evidence type="ECO:0000256" key="1">
    <source>
        <dbReference type="ARBA" id="ARBA00007164"/>
    </source>
</evidence>
<dbReference type="AlphaFoldDB" id="A0A0F9BLE5"/>
<dbReference type="EMBL" id="LAZR01048666">
    <property type="protein sequence ID" value="KKK91404.1"/>
    <property type="molecule type" value="Genomic_DNA"/>
</dbReference>
<keyword evidence="4" id="KW-0133">Cell shape</keyword>
<dbReference type="Gene3D" id="3.40.710.10">
    <property type="entry name" value="DD-peptidase/beta-lactamase superfamily"/>
    <property type="match status" value="1"/>
</dbReference>
<evidence type="ECO:0000256" key="6">
    <source>
        <dbReference type="ARBA" id="ARBA00023316"/>
    </source>
</evidence>
<dbReference type="InterPro" id="IPR012338">
    <property type="entry name" value="Beta-lactam/transpept-like"/>
</dbReference>
<sequence length="319" mass="35238">MTLKWQALLLVILILTSLTLTRLGGSVGPGEIALSQISEASSNKTIPNLFSFQRAVLTGNFEPVQKIPTRRWDVQDPQISAYAVLVQSLDDSIPLYYNNTHEPWTLASLTKLLTAVTIIEEIGINKKIPISKEAIATEGIAGNLSSGEVYTARDLLKIMLLTSSNDAAAAFEEYLGGKTALARKLTKKAFSIGMLETVIEDGSGLDDSNKGTTSDFLKLTTYIIKQHPEIFVWTRTAEFLVQPINDTNAHTVYNINTLVERRDFLGGKTGTSSKARQNIVSVFNVENHRIAVILFGSWNRIQDVETLLSWVQEAYVFSN</sequence>
<evidence type="ECO:0000256" key="3">
    <source>
        <dbReference type="ARBA" id="ARBA00022801"/>
    </source>
</evidence>
<proteinExistence type="inferred from homology"/>
<evidence type="ECO:0000256" key="5">
    <source>
        <dbReference type="ARBA" id="ARBA00022984"/>
    </source>
</evidence>
<gene>
    <name evidence="8" type="ORF">LCGC14_2713310</name>
</gene>
<dbReference type="GO" id="GO:0046677">
    <property type="term" value="P:response to antibiotic"/>
    <property type="evidence" value="ECO:0007669"/>
    <property type="project" value="InterPro"/>
</dbReference>
<evidence type="ECO:0000256" key="4">
    <source>
        <dbReference type="ARBA" id="ARBA00022960"/>
    </source>
</evidence>